<name>A0A5N0TK66_9MICO</name>
<accession>A0A5N0TK66</accession>
<proteinExistence type="predicted"/>
<dbReference type="Proteomes" id="UP000326838">
    <property type="component" value="Unassembled WGS sequence"/>
</dbReference>
<dbReference type="RefSeq" id="WP_150892184.1">
    <property type="nucleotide sequence ID" value="NZ_VYUY01000006.1"/>
</dbReference>
<keyword evidence="1" id="KW-1133">Transmembrane helix</keyword>
<comment type="caution">
    <text evidence="2">The sequence shown here is derived from an EMBL/GenBank/DDBJ whole genome shotgun (WGS) entry which is preliminary data.</text>
</comment>
<keyword evidence="1" id="KW-0472">Membrane</keyword>
<keyword evidence="3" id="KW-1185">Reference proteome</keyword>
<sequence>MYQLPATSTGVLATTGVALAAQNWVAAWTLFVAGLAALSISRIVGTRKADRVAARVSDDDSE</sequence>
<organism evidence="2 3">
    <name type="scientific">Microbacterium caowuchunii</name>
    <dbReference type="NCBI Taxonomy" id="2614638"/>
    <lineage>
        <taxon>Bacteria</taxon>
        <taxon>Bacillati</taxon>
        <taxon>Actinomycetota</taxon>
        <taxon>Actinomycetes</taxon>
        <taxon>Micrococcales</taxon>
        <taxon>Microbacteriaceae</taxon>
        <taxon>Microbacterium</taxon>
    </lineage>
</organism>
<protein>
    <submittedName>
        <fullName evidence="2">Uncharacterized protein</fullName>
    </submittedName>
</protein>
<feature type="transmembrane region" description="Helical" evidence="1">
    <location>
        <begin position="25"/>
        <end position="45"/>
    </location>
</feature>
<keyword evidence="1" id="KW-0812">Transmembrane</keyword>
<evidence type="ECO:0000313" key="2">
    <source>
        <dbReference type="EMBL" id="KAA9134828.1"/>
    </source>
</evidence>
<gene>
    <name evidence="2" type="ORF">F6B40_03770</name>
</gene>
<dbReference type="EMBL" id="VYUY01000006">
    <property type="protein sequence ID" value="KAA9134828.1"/>
    <property type="molecule type" value="Genomic_DNA"/>
</dbReference>
<reference evidence="3" key="1">
    <citation type="submission" date="2019-09" db="EMBL/GenBank/DDBJ databases">
        <title>Mumia zhuanghuii sp. nov. isolated from the intestinal contents of plateau pika (Ochotona curzoniae) in the Qinghai-Tibet plateau of China.</title>
        <authorList>
            <person name="Tian Z."/>
        </authorList>
    </citation>
    <scope>NUCLEOTIDE SEQUENCE [LARGE SCALE GENOMIC DNA]</scope>
    <source>
        <strain evidence="3">L-033</strain>
    </source>
</reference>
<evidence type="ECO:0000256" key="1">
    <source>
        <dbReference type="SAM" id="Phobius"/>
    </source>
</evidence>
<evidence type="ECO:0000313" key="3">
    <source>
        <dbReference type="Proteomes" id="UP000326838"/>
    </source>
</evidence>
<dbReference type="AlphaFoldDB" id="A0A5N0TK66"/>